<dbReference type="InterPro" id="IPR057136">
    <property type="entry name" value="At2g35280_TPR_dom"/>
</dbReference>
<dbReference type="EnsemblPlants" id="Kaladp0095s0548.2.v1.1">
    <property type="protein sequence ID" value="Kaladp0095s0548.2.v1.1"/>
    <property type="gene ID" value="Kaladp0095s0548.v1.1"/>
</dbReference>
<name>A0A7N0V1M6_KALFE</name>
<proteinExistence type="predicted"/>
<evidence type="ECO:0000256" key="2">
    <source>
        <dbReference type="ARBA" id="ARBA00022771"/>
    </source>
</evidence>
<dbReference type="Gene3D" id="6.10.140.2220">
    <property type="match status" value="1"/>
</dbReference>
<keyword evidence="7" id="KW-1185">Reference proteome</keyword>
<feature type="domain" description="MYND-type" evidence="5">
    <location>
        <begin position="293"/>
        <end position="335"/>
    </location>
</feature>
<evidence type="ECO:0000256" key="3">
    <source>
        <dbReference type="ARBA" id="ARBA00022833"/>
    </source>
</evidence>
<reference evidence="6" key="1">
    <citation type="submission" date="2021-01" db="UniProtKB">
        <authorList>
            <consortium name="EnsemblPlants"/>
        </authorList>
    </citation>
    <scope>IDENTIFICATION</scope>
</reference>
<keyword evidence="3" id="KW-0862">Zinc</keyword>
<dbReference type="EnsemblPlants" id="Kaladp0095s0548.1.v1.1">
    <property type="protein sequence ID" value="Kaladp0095s0548.1.v1.1"/>
    <property type="gene ID" value="Kaladp0095s0548.v1.1"/>
</dbReference>
<dbReference type="OMA" id="QPCESES"/>
<protein>
    <recommendedName>
        <fullName evidence="5">MYND-type domain-containing protein</fullName>
    </recommendedName>
</protein>
<dbReference type="Proteomes" id="UP000594263">
    <property type="component" value="Unplaced"/>
</dbReference>
<evidence type="ECO:0000313" key="6">
    <source>
        <dbReference type="EnsemblPlants" id="Kaladp0095s0548.1.v1.1"/>
    </source>
</evidence>
<dbReference type="Pfam" id="PF12937">
    <property type="entry name" value="F-box-like"/>
    <property type="match status" value="1"/>
</dbReference>
<dbReference type="SUPFAM" id="SSF81901">
    <property type="entry name" value="HCP-like"/>
    <property type="match status" value="1"/>
</dbReference>
<keyword evidence="1" id="KW-0479">Metal-binding</keyword>
<dbReference type="Gene3D" id="1.25.40.10">
    <property type="entry name" value="Tetratricopeptide repeat domain"/>
    <property type="match status" value="1"/>
</dbReference>
<dbReference type="SUPFAM" id="SSF144232">
    <property type="entry name" value="HIT/MYND zinc finger-like"/>
    <property type="match status" value="1"/>
</dbReference>
<dbReference type="PROSITE" id="PS50865">
    <property type="entry name" value="ZF_MYND_2"/>
    <property type="match status" value="1"/>
</dbReference>
<accession>A0A7N0V1M6</accession>
<dbReference type="PANTHER" id="PTHR46758">
    <property type="entry name" value="MYND DOMAIN-CONTAINING"/>
    <property type="match status" value="1"/>
</dbReference>
<dbReference type="InterPro" id="IPR011990">
    <property type="entry name" value="TPR-like_helical_dom_sf"/>
</dbReference>
<sequence length="359" mass="38968">MCRETDPSRVVYRKRQSFSGDRAVTRRKRMRMAVAEVGSCDAFDVLPDDLVISILSKLSASAGSPADLINAQLTCKRMKSLGMDSVVLEKASKKALTIKARNWSENAHRFLKLCSDSGNVEASYTLGMIRFYCLENRASGASLMAKAAINSHASSLYSLAVIQFNGSGGSKSDKDLRAGAALCARASFLGHIDALRELGHCLQDGYGVRQNIAEGRRFLVQANARELAAVLKSQPAVSWHAEMAAAGSPPCPLLSDFGCDVPPPEVHPANKFLTEWFAPRGGDLGEGLRMCSHEGCGRPETRNHEFRRCSVCGVVNYCSRACQALDWKLRHKAACVPIERWNMDDAAADGAPDNGVEQS</sequence>
<dbReference type="Gramene" id="Kaladp0095s0548.2.v1.1">
    <property type="protein sequence ID" value="Kaladp0095s0548.2.v1.1"/>
    <property type="gene ID" value="Kaladp0095s0548.v1.1"/>
</dbReference>
<dbReference type="Gramene" id="Kaladp0095s0548.1.v1.1">
    <property type="protein sequence ID" value="Kaladp0095s0548.1.v1.1"/>
    <property type="gene ID" value="Kaladp0095s0548.v1.1"/>
</dbReference>
<dbReference type="InterPro" id="IPR044508">
    <property type="entry name" value="At5g50450/At1g67340-like"/>
</dbReference>
<dbReference type="AlphaFoldDB" id="A0A7N0V1M6"/>
<evidence type="ECO:0000256" key="4">
    <source>
        <dbReference type="PROSITE-ProRule" id="PRU00134"/>
    </source>
</evidence>
<dbReference type="SUPFAM" id="SSF81383">
    <property type="entry name" value="F-box domain"/>
    <property type="match status" value="1"/>
</dbReference>
<evidence type="ECO:0000313" key="7">
    <source>
        <dbReference type="Proteomes" id="UP000594263"/>
    </source>
</evidence>
<evidence type="ECO:0000256" key="1">
    <source>
        <dbReference type="ARBA" id="ARBA00022723"/>
    </source>
</evidence>
<dbReference type="CDD" id="cd09917">
    <property type="entry name" value="F-box_SF"/>
    <property type="match status" value="1"/>
</dbReference>
<dbReference type="PANTHER" id="PTHR46758:SF2">
    <property type="entry name" value="OJ1485_B09.11 PROTEIN"/>
    <property type="match status" value="1"/>
</dbReference>
<evidence type="ECO:0000259" key="5">
    <source>
        <dbReference type="PROSITE" id="PS50865"/>
    </source>
</evidence>
<dbReference type="Pfam" id="PF23310">
    <property type="entry name" value="TPR_27"/>
    <property type="match status" value="1"/>
</dbReference>
<dbReference type="InterPro" id="IPR036047">
    <property type="entry name" value="F-box-like_dom_sf"/>
</dbReference>
<organism evidence="6 7">
    <name type="scientific">Kalanchoe fedtschenkoi</name>
    <name type="common">Lavender scallops</name>
    <name type="synonym">South American air plant</name>
    <dbReference type="NCBI Taxonomy" id="63787"/>
    <lineage>
        <taxon>Eukaryota</taxon>
        <taxon>Viridiplantae</taxon>
        <taxon>Streptophyta</taxon>
        <taxon>Embryophyta</taxon>
        <taxon>Tracheophyta</taxon>
        <taxon>Spermatophyta</taxon>
        <taxon>Magnoliopsida</taxon>
        <taxon>eudicotyledons</taxon>
        <taxon>Gunneridae</taxon>
        <taxon>Pentapetalae</taxon>
        <taxon>Saxifragales</taxon>
        <taxon>Crassulaceae</taxon>
        <taxon>Kalanchoe</taxon>
    </lineage>
</organism>
<dbReference type="Pfam" id="PF01753">
    <property type="entry name" value="zf-MYND"/>
    <property type="match status" value="1"/>
</dbReference>
<dbReference type="InterPro" id="IPR001810">
    <property type="entry name" value="F-box_dom"/>
</dbReference>
<dbReference type="InterPro" id="IPR002893">
    <property type="entry name" value="Znf_MYND"/>
</dbReference>
<dbReference type="GO" id="GO:0008270">
    <property type="term" value="F:zinc ion binding"/>
    <property type="evidence" value="ECO:0007669"/>
    <property type="project" value="UniProtKB-KW"/>
</dbReference>
<keyword evidence="2 4" id="KW-0863">Zinc-finger</keyword>
<dbReference type="FunFam" id="6.10.140.2220:FF:000033">
    <property type="entry name" value="Predicted protein"/>
    <property type="match status" value="1"/>
</dbReference>